<gene>
    <name evidence="7" type="ORF">BCR32DRAFT_239934</name>
</gene>
<dbReference type="GO" id="GO:0016020">
    <property type="term" value="C:membrane"/>
    <property type="evidence" value="ECO:0007669"/>
    <property type="project" value="UniProtKB-SubCell"/>
</dbReference>
<evidence type="ECO:0000313" key="8">
    <source>
        <dbReference type="Proteomes" id="UP000193944"/>
    </source>
</evidence>
<protein>
    <recommendedName>
        <fullName evidence="6">G-protein coupled receptors family 3 profile domain-containing protein</fullName>
    </recommendedName>
</protein>
<feature type="transmembrane region" description="Helical" evidence="5">
    <location>
        <begin position="160"/>
        <end position="183"/>
    </location>
</feature>
<feature type="transmembrane region" description="Helical" evidence="5">
    <location>
        <begin position="195"/>
        <end position="215"/>
    </location>
</feature>
<evidence type="ECO:0000256" key="1">
    <source>
        <dbReference type="ARBA" id="ARBA00004141"/>
    </source>
</evidence>
<keyword evidence="8" id="KW-1185">Reference proteome</keyword>
<comment type="caution">
    <text evidence="7">The sequence shown here is derived from an EMBL/GenBank/DDBJ whole genome shotgun (WGS) entry which is preliminary data.</text>
</comment>
<feature type="transmembrane region" description="Helical" evidence="5">
    <location>
        <begin position="265"/>
        <end position="286"/>
    </location>
</feature>
<reference evidence="7 8" key="2">
    <citation type="submission" date="2016-08" db="EMBL/GenBank/DDBJ databases">
        <title>Pervasive Adenine N6-methylation of Active Genes in Fungi.</title>
        <authorList>
            <consortium name="DOE Joint Genome Institute"/>
            <person name="Mondo S.J."/>
            <person name="Dannebaum R.O."/>
            <person name="Kuo R.C."/>
            <person name="Labutti K."/>
            <person name="Haridas S."/>
            <person name="Kuo A."/>
            <person name="Salamov A."/>
            <person name="Ahrendt S.R."/>
            <person name="Lipzen A."/>
            <person name="Sullivan W."/>
            <person name="Andreopoulos W.B."/>
            <person name="Clum A."/>
            <person name="Lindquist E."/>
            <person name="Daum C."/>
            <person name="Ramamoorthy G.K."/>
            <person name="Gryganskyi A."/>
            <person name="Culley D."/>
            <person name="Magnuson J.K."/>
            <person name="James T.Y."/>
            <person name="O'Malley M.A."/>
            <person name="Stajich J.E."/>
            <person name="Spatafora J.W."/>
            <person name="Visel A."/>
            <person name="Grigoriev I.V."/>
        </authorList>
    </citation>
    <scope>NUCLEOTIDE SEQUENCE [LARGE SCALE GENOMIC DNA]</scope>
    <source>
        <strain evidence="7 8">S4</strain>
    </source>
</reference>
<feature type="transmembrane region" description="Helical" evidence="5">
    <location>
        <begin position="350"/>
        <end position="372"/>
    </location>
</feature>
<comment type="subcellular location">
    <subcellularLocation>
        <location evidence="1">Membrane</location>
        <topology evidence="1">Multi-pass membrane protein</topology>
    </subcellularLocation>
</comment>
<keyword evidence="4 5" id="KW-0472">Membrane</keyword>
<reference evidence="7 8" key="1">
    <citation type="submission" date="2016-08" db="EMBL/GenBank/DDBJ databases">
        <title>A Parts List for Fungal Cellulosomes Revealed by Comparative Genomics.</title>
        <authorList>
            <consortium name="DOE Joint Genome Institute"/>
            <person name="Haitjema C.H."/>
            <person name="Gilmore S.P."/>
            <person name="Henske J.K."/>
            <person name="Solomon K.V."/>
            <person name="De Groot R."/>
            <person name="Kuo A."/>
            <person name="Mondo S.J."/>
            <person name="Salamov A.A."/>
            <person name="Labutti K."/>
            <person name="Zhao Z."/>
            <person name="Chiniquy J."/>
            <person name="Barry K."/>
            <person name="Brewer H.M."/>
            <person name="Purvine S.O."/>
            <person name="Wright A.T."/>
            <person name="Boxma B."/>
            <person name="Van Alen T."/>
            <person name="Hackstein J.H."/>
            <person name="Baker S.E."/>
            <person name="Grigoriev I.V."/>
            <person name="O'Malley M.A."/>
        </authorList>
    </citation>
    <scope>NUCLEOTIDE SEQUENCE [LARGE SCALE GENOMIC DNA]</scope>
    <source>
        <strain evidence="7 8">S4</strain>
    </source>
</reference>
<evidence type="ECO:0000256" key="5">
    <source>
        <dbReference type="SAM" id="Phobius"/>
    </source>
</evidence>
<feature type="transmembrane region" description="Helical" evidence="5">
    <location>
        <begin position="384"/>
        <end position="407"/>
    </location>
</feature>
<organism evidence="7 8">
    <name type="scientific">Anaeromyces robustus</name>
    <dbReference type="NCBI Taxonomy" id="1754192"/>
    <lineage>
        <taxon>Eukaryota</taxon>
        <taxon>Fungi</taxon>
        <taxon>Fungi incertae sedis</taxon>
        <taxon>Chytridiomycota</taxon>
        <taxon>Chytridiomycota incertae sedis</taxon>
        <taxon>Neocallimastigomycetes</taxon>
        <taxon>Neocallimastigales</taxon>
        <taxon>Neocallimastigaceae</taxon>
        <taxon>Anaeromyces</taxon>
    </lineage>
</organism>
<evidence type="ECO:0000313" key="7">
    <source>
        <dbReference type="EMBL" id="ORX87824.1"/>
    </source>
</evidence>
<dbReference type="EMBL" id="MCFG01000005">
    <property type="protein sequence ID" value="ORX87824.1"/>
    <property type="molecule type" value="Genomic_DNA"/>
</dbReference>
<feature type="transmembrane region" description="Helical" evidence="5">
    <location>
        <begin position="235"/>
        <end position="253"/>
    </location>
</feature>
<dbReference type="Pfam" id="PF00003">
    <property type="entry name" value="7tm_3"/>
    <property type="match status" value="1"/>
</dbReference>
<keyword evidence="2 5" id="KW-0812">Transmembrane</keyword>
<sequence length="479" mass="55734">MSQDSESSLCSALEFIDSYRDDINSEFPGYISQNAIDGFNKLKEVKEKTSSTDELYQLKDNEVINYIKNGGALFITFWDSPIFYSDNYIVSKLPARRSKFSSTYVHYVLRNSLSPNDYISYSRKFRKIFFNFIYGNETSENTLQKLENITKINYIELNSVFGLTVILISTIGIASTVVSTLLVGDERYKQHFNLLESYQWFFYSLGIIILFSYGYTEIGKVTDFKCHLQEFITQTGYTFCMIPIFLKLIIIIPKRNNFSQFVKKNFTTLVFLFFVVDGIFFGFQFISSYTPVTVYVENGLNFQVCKINMNIGKIILWIIAANKFIVLVIILILLFIEWNVKYRYIHIKELANLIYTDLIGFIMIIIVHFLNVNNIHTQLLLKLFPIYFFTIVNLFLTFIIKILSVIFKEDDYITKYQNNNNNSNNSSNKSSISSDEIIEQINSKSQYEPSVNLVTSEYKIENIENWSSENNCANDGLQK</sequence>
<accession>A0A1Y1XR85</accession>
<evidence type="ECO:0000256" key="3">
    <source>
        <dbReference type="ARBA" id="ARBA00022989"/>
    </source>
</evidence>
<dbReference type="AlphaFoldDB" id="A0A1Y1XR85"/>
<dbReference type="GO" id="GO:0004930">
    <property type="term" value="F:G protein-coupled receptor activity"/>
    <property type="evidence" value="ECO:0007669"/>
    <property type="project" value="InterPro"/>
</dbReference>
<feature type="domain" description="G-protein coupled receptors family 3 profile" evidence="6">
    <location>
        <begin position="157"/>
        <end position="401"/>
    </location>
</feature>
<dbReference type="Proteomes" id="UP000193944">
    <property type="component" value="Unassembled WGS sequence"/>
</dbReference>
<proteinExistence type="predicted"/>
<evidence type="ECO:0000256" key="2">
    <source>
        <dbReference type="ARBA" id="ARBA00022692"/>
    </source>
</evidence>
<feature type="transmembrane region" description="Helical" evidence="5">
    <location>
        <begin position="314"/>
        <end position="338"/>
    </location>
</feature>
<name>A0A1Y1XR85_9FUNG</name>
<keyword evidence="3 5" id="KW-1133">Transmembrane helix</keyword>
<dbReference type="InterPro" id="IPR017978">
    <property type="entry name" value="GPCR_3_C"/>
</dbReference>
<evidence type="ECO:0000259" key="6">
    <source>
        <dbReference type="Pfam" id="PF00003"/>
    </source>
</evidence>
<evidence type="ECO:0000256" key="4">
    <source>
        <dbReference type="ARBA" id="ARBA00023136"/>
    </source>
</evidence>